<reference evidence="2" key="1">
    <citation type="submission" date="2014-09" db="EMBL/GenBank/DDBJ databases">
        <authorList>
            <person name="Mudge J."/>
            <person name="Ramaraj T."/>
            <person name="Lindquist I.E."/>
            <person name="Bharti A.K."/>
            <person name="Sundararajan A."/>
            <person name="Cameron C.T."/>
            <person name="Woodward J.E."/>
            <person name="May G.D."/>
            <person name="Brubaker C."/>
            <person name="Broadhvest J."/>
            <person name="Wilkins T.A."/>
        </authorList>
    </citation>
    <scope>NUCLEOTIDE SEQUENCE</scope>
    <source>
        <strain evidence="2">cv. AKA8401</strain>
    </source>
</reference>
<dbReference type="Proteomes" id="UP000032142">
    <property type="component" value="Unassembled WGS sequence"/>
</dbReference>
<name>A0A0B0N2Z4_GOSAR</name>
<comment type="caution">
    <text evidence="1">The sequence shown here is derived from an EMBL/GenBank/DDBJ whole genome shotgun (WGS) entry which is preliminary data.</text>
</comment>
<proteinExistence type="predicted"/>
<keyword evidence="2" id="KW-1185">Reference proteome</keyword>
<evidence type="ECO:0000313" key="2">
    <source>
        <dbReference type="Proteomes" id="UP000032142"/>
    </source>
</evidence>
<sequence>MLKETKDLASLRVVSSSSVCQNFWVTLILD</sequence>
<gene>
    <name evidence="1" type="ORF">F383_31861</name>
</gene>
<dbReference type="EMBL" id="JRRC01445481">
    <property type="protein sequence ID" value="KHG06179.1"/>
    <property type="molecule type" value="Genomic_DNA"/>
</dbReference>
<dbReference type="AlphaFoldDB" id="A0A0B0N2Z4"/>
<protein>
    <submittedName>
        <fullName evidence="1">Uncharacterized protein</fullName>
    </submittedName>
</protein>
<accession>A0A0B0N2Z4</accession>
<evidence type="ECO:0000313" key="1">
    <source>
        <dbReference type="EMBL" id="KHG06179.1"/>
    </source>
</evidence>
<organism evidence="1 2">
    <name type="scientific">Gossypium arboreum</name>
    <name type="common">Tree cotton</name>
    <name type="synonym">Gossypium nanking</name>
    <dbReference type="NCBI Taxonomy" id="29729"/>
    <lineage>
        <taxon>Eukaryota</taxon>
        <taxon>Viridiplantae</taxon>
        <taxon>Streptophyta</taxon>
        <taxon>Embryophyta</taxon>
        <taxon>Tracheophyta</taxon>
        <taxon>Spermatophyta</taxon>
        <taxon>Magnoliopsida</taxon>
        <taxon>eudicotyledons</taxon>
        <taxon>Gunneridae</taxon>
        <taxon>Pentapetalae</taxon>
        <taxon>rosids</taxon>
        <taxon>malvids</taxon>
        <taxon>Malvales</taxon>
        <taxon>Malvaceae</taxon>
        <taxon>Malvoideae</taxon>
        <taxon>Gossypium</taxon>
    </lineage>
</organism>